<dbReference type="AlphaFoldDB" id="A0A5C6QI09"/>
<evidence type="ECO:0000313" key="3">
    <source>
        <dbReference type="Proteomes" id="UP000321822"/>
    </source>
</evidence>
<proteinExistence type="predicted"/>
<evidence type="ECO:0000259" key="1">
    <source>
        <dbReference type="PROSITE" id="PS50914"/>
    </source>
</evidence>
<dbReference type="OrthoDB" id="9783990at2"/>
<reference evidence="2 3" key="1">
    <citation type="submission" date="2019-07" db="EMBL/GenBank/DDBJ databases">
        <title>Genomes of sea-ice associated Colwellia species.</title>
        <authorList>
            <person name="Bowman J.P."/>
        </authorList>
    </citation>
    <scope>NUCLEOTIDE SEQUENCE [LARGE SCALE GENOMIC DNA]</scope>
    <source>
        <strain evidence="2 3">ACAM 459</strain>
    </source>
</reference>
<dbReference type="PANTHER" id="PTHR34606:SF4">
    <property type="entry name" value="OUTER MEMBRANE LIPOPROTEIN DOLP"/>
    <property type="match status" value="1"/>
</dbReference>
<dbReference type="PANTHER" id="PTHR34606">
    <property type="entry name" value="BON DOMAIN-CONTAINING PROTEIN"/>
    <property type="match status" value="1"/>
</dbReference>
<organism evidence="2 3">
    <name type="scientific">Colwellia demingiae</name>
    <dbReference type="NCBI Taxonomy" id="89401"/>
    <lineage>
        <taxon>Bacteria</taxon>
        <taxon>Pseudomonadati</taxon>
        <taxon>Pseudomonadota</taxon>
        <taxon>Gammaproteobacteria</taxon>
        <taxon>Alteromonadales</taxon>
        <taxon>Colwelliaceae</taxon>
        <taxon>Colwellia</taxon>
    </lineage>
</organism>
<dbReference type="Pfam" id="PF04972">
    <property type="entry name" value="BON"/>
    <property type="match status" value="2"/>
</dbReference>
<dbReference type="PROSITE" id="PS51257">
    <property type="entry name" value="PROKAR_LIPOPROTEIN"/>
    <property type="match status" value="1"/>
</dbReference>
<name>A0A5C6QI09_9GAMM</name>
<dbReference type="InterPro" id="IPR051686">
    <property type="entry name" value="Lipoprotein_DolP"/>
</dbReference>
<feature type="domain" description="BON" evidence="1">
    <location>
        <begin position="136"/>
        <end position="202"/>
    </location>
</feature>
<keyword evidence="3" id="KW-1185">Reference proteome</keyword>
<dbReference type="InterPro" id="IPR007055">
    <property type="entry name" value="BON_dom"/>
</dbReference>
<dbReference type="PROSITE" id="PS50914">
    <property type="entry name" value="BON"/>
    <property type="match status" value="2"/>
</dbReference>
<dbReference type="EMBL" id="VOLT01000004">
    <property type="protein sequence ID" value="TWX68584.1"/>
    <property type="molecule type" value="Genomic_DNA"/>
</dbReference>
<dbReference type="Proteomes" id="UP000321822">
    <property type="component" value="Unassembled WGS sequence"/>
</dbReference>
<accession>A0A5C6QI09</accession>
<comment type="caution">
    <text evidence="2">The sequence shown here is derived from an EMBL/GenBank/DDBJ whole genome shotgun (WGS) entry which is preliminary data.</text>
</comment>
<sequence length="202" mass="21790">MVVLKSGLSALAKRKMARIAGLLMLVSAVQGCAVATVVAVTAGATMVADRRTFSKQIDDQSIEFIAHNELNKQKALSDNTNLHVISMNGTVLVIGQAPNSYLRDLAIKTIQDVPDIVTIHNQVRIGSTTAISTQSNDIWLTSKVKSALLANGDVNAKDIKVVTENSEVFLLGLVTKQEANIVVEITRNINGVSRVFKAFEYI</sequence>
<evidence type="ECO:0000313" key="2">
    <source>
        <dbReference type="EMBL" id="TWX68584.1"/>
    </source>
</evidence>
<protein>
    <submittedName>
        <fullName evidence="2">BON domain-containing protein</fullName>
    </submittedName>
</protein>
<dbReference type="RefSeq" id="WP_146786494.1">
    <property type="nucleotide sequence ID" value="NZ_VOLT01000004.1"/>
</dbReference>
<feature type="domain" description="BON" evidence="1">
    <location>
        <begin position="58"/>
        <end position="127"/>
    </location>
</feature>
<gene>
    <name evidence="2" type="ORF">ESZ36_08815</name>
</gene>